<evidence type="ECO:0000313" key="3">
    <source>
        <dbReference type="EMBL" id="OWO97814.1"/>
    </source>
</evidence>
<dbReference type="OrthoDB" id="5422841at2759"/>
<keyword evidence="4" id="KW-1185">Reference proteome</keyword>
<evidence type="ECO:0000256" key="2">
    <source>
        <dbReference type="SAM" id="MobiDB-lite"/>
    </source>
</evidence>
<organism evidence="3 4">
    <name type="scientific">Diplocarpon coronariae</name>
    <dbReference type="NCBI Taxonomy" id="2795749"/>
    <lineage>
        <taxon>Eukaryota</taxon>
        <taxon>Fungi</taxon>
        <taxon>Dikarya</taxon>
        <taxon>Ascomycota</taxon>
        <taxon>Pezizomycotina</taxon>
        <taxon>Leotiomycetes</taxon>
        <taxon>Helotiales</taxon>
        <taxon>Drepanopezizaceae</taxon>
        <taxon>Diplocarpon</taxon>
    </lineage>
</organism>
<dbReference type="Proteomes" id="UP000242519">
    <property type="component" value="Unassembled WGS sequence"/>
</dbReference>
<dbReference type="CDD" id="cd00067">
    <property type="entry name" value="GAL4"/>
    <property type="match status" value="1"/>
</dbReference>
<name>A0A218YTF2_9HELO</name>
<feature type="region of interest" description="Disordered" evidence="2">
    <location>
        <begin position="342"/>
        <end position="362"/>
    </location>
</feature>
<feature type="region of interest" description="Disordered" evidence="2">
    <location>
        <begin position="1"/>
        <end position="43"/>
    </location>
</feature>
<evidence type="ECO:0008006" key="5">
    <source>
        <dbReference type="Google" id="ProtNLM"/>
    </source>
</evidence>
<feature type="compositionally biased region" description="Polar residues" evidence="2">
    <location>
        <begin position="1"/>
        <end position="11"/>
    </location>
</feature>
<dbReference type="AlphaFoldDB" id="A0A218YTF2"/>
<dbReference type="InterPro" id="IPR001138">
    <property type="entry name" value="Zn2Cys6_DnaBD"/>
</dbReference>
<dbReference type="EMBL" id="MZNU01000425">
    <property type="protein sequence ID" value="OWO97814.1"/>
    <property type="molecule type" value="Genomic_DNA"/>
</dbReference>
<evidence type="ECO:0000256" key="1">
    <source>
        <dbReference type="ARBA" id="ARBA00023242"/>
    </source>
</evidence>
<comment type="caution">
    <text evidence="3">The sequence shown here is derived from an EMBL/GenBank/DDBJ whole genome shotgun (WGS) entry which is preliminary data.</text>
</comment>
<sequence length="509" mass="55593">MDPSNLEVSTGSKRKRTPAPDDARQSVPPLAQHSAGAGNVTPSQVSYLRRAKAERLRLIEGDSETFGDVLGMIDEYEGMHARLLCASSDLAVGHGDFAYAGLAIGGMGCVLQRHESLAANLGAKLVGPLLLKSFEKLFDGPIKIVNTSFALEQSPVSWLDVVTFARSKPLDFILSEPNPGCKACRFWIKGGQVEISEDDYRLIVSGAPERMIPTQPLPEDEAAELATLNILETRLAMLIKKADAVASKARQLNYHLKGRKTGVLSRKALEQPHNPDPETRTYPLQPYCGVNARPTGENVKIQQHLLDQYRTLERRQATPHSRSKTARIVATETAAPFLAYSGQEPDTRRLSLPPTSSEDGSEGQYRVLMASKIEKLSRGDPVYPPCDRCRRLKFDCTKHLTACQACTKKHAKCSWKDIREGELKHVPSLAGGGQVRPDSEGGYGARSGSWEGGLNLDPGLQATAGGGQQQQQQHPHAMMMARDDRDRDRERGDSEQAMLTQIAAAAAGR</sequence>
<dbReference type="GO" id="GO:0000981">
    <property type="term" value="F:DNA-binding transcription factor activity, RNA polymerase II-specific"/>
    <property type="evidence" value="ECO:0007669"/>
    <property type="project" value="InterPro"/>
</dbReference>
<dbReference type="GO" id="GO:0008270">
    <property type="term" value="F:zinc ion binding"/>
    <property type="evidence" value="ECO:0007669"/>
    <property type="project" value="InterPro"/>
</dbReference>
<dbReference type="SUPFAM" id="SSF57701">
    <property type="entry name" value="Zn2/Cys6 DNA-binding domain"/>
    <property type="match status" value="1"/>
</dbReference>
<protein>
    <recommendedName>
        <fullName evidence="5">Zn(2)-C6 fungal-type domain-containing protein</fullName>
    </recommendedName>
</protein>
<dbReference type="STRING" id="503106.A0A218YTF2"/>
<dbReference type="InParanoid" id="A0A218YTF2"/>
<gene>
    <name evidence="3" type="ORF">B2J93_8925</name>
</gene>
<feature type="region of interest" description="Disordered" evidence="2">
    <location>
        <begin position="426"/>
        <end position="496"/>
    </location>
</feature>
<feature type="compositionally biased region" description="Basic and acidic residues" evidence="2">
    <location>
        <begin position="481"/>
        <end position="494"/>
    </location>
</feature>
<reference evidence="3 4" key="1">
    <citation type="submission" date="2017-04" db="EMBL/GenBank/DDBJ databases">
        <title>Draft genome sequence of Marssonina coronaria NL1: causal agent of apple blotch.</title>
        <authorList>
            <person name="Cheng Q."/>
        </authorList>
    </citation>
    <scope>NUCLEOTIDE SEQUENCE [LARGE SCALE GENOMIC DNA]</scope>
    <source>
        <strain evidence="3 4">NL1</strain>
    </source>
</reference>
<proteinExistence type="predicted"/>
<dbReference type="InterPro" id="IPR036864">
    <property type="entry name" value="Zn2-C6_fun-type_DNA-bd_sf"/>
</dbReference>
<evidence type="ECO:0000313" key="4">
    <source>
        <dbReference type="Proteomes" id="UP000242519"/>
    </source>
</evidence>
<accession>A0A218YTF2</accession>
<keyword evidence="1" id="KW-0539">Nucleus</keyword>